<dbReference type="Proteomes" id="UP000038010">
    <property type="component" value="Unassembled WGS sequence"/>
</dbReference>
<dbReference type="AlphaFoldDB" id="A0A0N1HRE9"/>
<dbReference type="OrthoDB" id="3687641at2759"/>
<evidence type="ECO:0000313" key="5">
    <source>
        <dbReference type="EMBL" id="KPI40814.1"/>
    </source>
</evidence>
<keyword evidence="4" id="KW-0812">Transmembrane</keyword>
<keyword evidence="2" id="KW-0560">Oxidoreductase</keyword>
<dbReference type="VEuPathDB" id="FungiDB:AB675_10611"/>
<dbReference type="GO" id="GO:0043386">
    <property type="term" value="P:mycotoxin biosynthetic process"/>
    <property type="evidence" value="ECO:0007669"/>
    <property type="project" value="InterPro"/>
</dbReference>
<dbReference type="GO" id="GO:0016491">
    <property type="term" value="F:oxidoreductase activity"/>
    <property type="evidence" value="ECO:0007669"/>
    <property type="project" value="UniProtKB-KW"/>
</dbReference>
<gene>
    <name evidence="5" type="ORF">AB675_10611</name>
</gene>
<sequence>MVWIRMKLAARLSYEPLGHRLETAMFNKSVETKYFDDANDDDSSSDPVSLPRRRRSKARWIAVCAVTSVLFSLLFLLLWHMMYSPGFVLGDRTRDSKEMWPHIDTRSLTFGLQKVYTDRMEAGNRAWEALMPVGRGNILVENPRQYKDLGPGVPQSNPNVEGYGITVFHQLHCLAELRYALHSLQNGDDSYKTPPRHLDHCLDYIRESLMCNGDTTIETPSRIERKGDHFVGGVDGTNVVHTCRDWDAIYSFAVEHRSGNHTGHINPGAHLGHEA</sequence>
<reference evidence="5 6" key="1">
    <citation type="submission" date="2015-06" db="EMBL/GenBank/DDBJ databases">
        <title>Draft genome of the ant-associated black yeast Phialophora attae CBS 131958.</title>
        <authorList>
            <person name="Moreno L.F."/>
            <person name="Stielow B.J."/>
            <person name="de Hoog S."/>
            <person name="Vicente V.A."/>
            <person name="Weiss V.A."/>
            <person name="de Vries M."/>
            <person name="Cruz L.M."/>
            <person name="Souza E.M."/>
        </authorList>
    </citation>
    <scope>NUCLEOTIDE SEQUENCE [LARGE SCALE GENOMIC DNA]</scope>
    <source>
        <strain evidence="5 6">CBS 131958</strain>
    </source>
</reference>
<comment type="caution">
    <text evidence="5">The sequence shown here is derived from an EMBL/GenBank/DDBJ whole genome shotgun (WGS) entry which is preliminary data.</text>
</comment>
<keyword evidence="6" id="KW-1185">Reference proteome</keyword>
<dbReference type="Pfam" id="PF11807">
    <property type="entry name" value="UstYa"/>
    <property type="match status" value="1"/>
</dbReference>
<dbReference type="InterPro" id="IPR021765">
    <property type="entry name" value="UstYa-like"/>
</dbReference>
<dbReference type="STRING" id="1664694.A0A0N1HRE9"/>
<evidence type="ECO:0000256" key="4">
    <source>
        <dbReference type="SAM" id="Phobius"/>
    </source>
</evidence>
<comment type="pathway">
    <text evidence="1">Mycotoxin biosynthesis.</text>
</comment>
<dbReference type="PANTHER" id="PTHR33365:SF11">
    <property type="entry name" value="TAT PATHWAY SIGNAL SEQUENCE"/>
    <property type="match status" value="1"/>
</dbReference>
<keyword evidence="4" id="KW-1133">Transmembrane helix</keyword>
<dbReference type="RefSeq" id="XP_018000777.1">
    <property type="nucleotide sequence ID" value="XM_018139397.1"/>
</dbReference>
<evidence type="ECO:0000256" key="3">
    <source>
        <dbReference type="ARBA" id="ARBA00035112"/>
    </source>
</evidence>
<evidence type="ECO:0000313" key="6">
    <source>
        <dbReference type="Proteomes" id="UP000038010"/>
    </source>
</evidence>
<evidence type="ECO:0000256" key="2">
    <source>
        <dbReference type="ARBA" id="ARBA00023002"/>
    </source>
</evidence>
<dbReference type="GeneID" id="28731277"/>
<dbReference type="PANTHER" id="PTHR33365">
    <property type="entry name" value="YALI0B05434P"/>
    <property type="match status" value="1"/>
</dbReference>
<protein>
    <recommendedName>
        <fullName evidence="7">Oxidase ustYa</fullName>
    </recommendedName>
</protein>
<evidence type="ECO:0008006" key="7">
    <source>
        <dbReference type="Google" id="ProtNLM"/>
    </source>
</evidence>
<evidence type="ECO:0000256" key="1">
    <source>
        <dbReference type="ARBA" id="ARBA00004685"/>
    </source>
</evidence>
<name>A0A0N1HRE9_9EURO</name>
<accession>A0A0N1HRE9</accession>
<comment type="similarity">
    <text evidence="3">Belongs to the ustYa family.</text>
</comment>
<proteinExistence type="inferred from homology"/>
<keyword evidence="4" id="KW-0472">Membrane</keyword>
<feature type="transmembrane region" description="Helical" evidence="4">
    <location>
        <begin position="60"/>
        <end position="82"/>
    </location>
</feature>
<dbReference type="EMBL" id="LFJN01000011">
    <property type="protein sequence ID" value="KPI40814.1"/>
    <property type="molecule type" value="Genomic_DNA"/>
</dbReference>
<organism evidence="5 6">
    <name type="scientific">Cyphellophora attinorum</name>
    <dbReference type="NCBI Taxonomy" id="1664694"/>
    <lineage>
        <taxon>Eukaryota</taxon>
        <taxon>Fungi</taxon>
        <taxon>Dikarya</taxon>
        <taxon>Ascomycota</taxon>
        <taxon>Pezizomycotina</taxon>
        <taxon>Eurotiomycetes</taxon>
        <taxon>Chaetothyriomycetidae</taxon>
        <taxon>Chaetothyriales</taxon>
        <taxon>Cyphellophoraceae</taxon>
        <taxon>Cyphellophora</taxon>
    </lineage>
</organism>